<dbReference type="AlphaFoldDB" id="V4P382"/>
<name>V4P382_9CAUL</name>
<dbReference type="eggNOG" id="COG5592">
    <property type="taxonomic scope" value="Bacteria"/>
</dbReference>
<dbReference type="Proteomes" id="UP000017837">
    <property type="component" value="Unassembled WGS sequence"/>
</dbReference>
<proteinExistence type="predicted"/>
<accession>V4P382</accession>
<dbReference type="Pfam" id="PF01814">
    <property type="entry name" value="Hemerythrin"/>
    <property type="match status" value="1"/>
</dbReference>
<dbReference type="InterPro" id="IPR012312">
    <property type="entry name" value="Hemerythrin-like"/>
</dbReference>
<reference evidence="2 3" key="1">
    <citation type="journal article" date="2014" name="Nature">
        <title>Sequential evolution of bacterial morphology by co-option of a developmental regulator.</title>
        <authorList>
            <person name="Jiang C."/>
            <person name="Brown P.J."/>
            <person name="Ducret A."/>
            <person name="Brun Y.V."/>
        </authorList>
    </citation>
    <scope>NUCLEOTIDE SEQUENCE [LARGE SCALE GENOMIC DNA]</scope>
    <source>
        <strain evidence="2 3">DSM 16100</strain>
    </source>
</reference>
<protein>
    <recommendedName>
        <fullName evidence="1">Hemerythrin-like domain-containing protein</fullName>
    </recommendedName>
</protein>
<dbReference type="PATRIC" id="fig|1121022.4.peg.4454"/>
<dbReference type="EMBL" id="AWGB01000086">
    <property type="protein sequence ID" value="ESQ81599.1"/>
    <property type="molecule type" value="Genomic_DNA"/>
</dbReference>
<dbReference type="OrthoDB" id="5523420at2"/>
<keyword evidence="3" id="KW-1185">Reference proteome</keyword>
<dbReference type="RefSeq" id="WP_018079695.1">
    <property type="nucleotide sequence ID" value="NZ_AQWM01000001.1"/>
</dbReference>
<gene>
    <name evidence="2" type="ORF">ABENE_21750</name>
</gene>
<evidence type="ECO:0000313" key="3">
    <source>
        <dbReference type="Proteomes" id="UP000017837"/>
    </source>
</evidence>
<sequence length="152" mass="17128">MDIYSYLGKEHSRLTGLLNALPEAATLDKRWQAFDMLKAELEAHFESKARTFYAALSGAVPELPDQDVAMMLHVLSRMDMDDLGWADKFAELRETVIGHFYSEESAVFDLARQQIDPQQAHHLMLEMEVMKQGLLGGDLLVMAPSDTENAVQ</sequence>
<feature type="domain" description="Hemerythrin-like" evidence="1">
    <location>
        <begin position="3"/>
        <end position="110"/>
    </location>
</feature>
<organism evidence="2 3">
    <name type="scientific">Asticcacaulis benevestitus DSM 16100 = ATCC BAA-896</name>
    <dbReference type="NCBI Taxonomy" id="1121022"/>
    <lineage>
        <taxon>Bacteria</taxon>
        <taxon>Pseudomonadati</taxon>
        <taxon>Pseudomonadota</taxon>
        <taxon>Alphaproteobacteria</taxon>
        <taxon>Caulobacterales</taxon>
        <taxon>Caulobacteraceae</taxon>
        <taxon>Asticcacaulis</taxon>
    </lineage>
</organism>
<comment type="caution">
    <text evidence="2">The sequence shown here is derived from an EMBL/GenBank/DDBJ whole genome shotgun (WGS) entry which is preliminary data.</text>
</comment>
<evidence type="ECO:0000259" key="1">
    <source>
        <dbReference type="Pfam" id="PF01814"/>
    </source>
</evidence>
<evidence type="ECO:0000313" key="2">
    <source>
        <dbReference type="EMBL" id="ESQ81599.1"/>
    </source>
</evidence>